<comment type="caution">
    <text evidence="2">The sequence shown here is derived from an EMBL/GenBank/DDBJ whole genome shotgun (WGS) entry which is preliminary data.</text>
</comment>
<dbReference type="Gene3D" id="3.30.2220.10">
    <property type="entry name" value="rbstp2171"/>
    <property type="match status" value="1"/>
</dbReference>
<sequence length="97" mass="10637">MNKNRTITIQISDDTNDTVQRFRFREPTTPVVGAYFSGAGKNMPKASLQLCADTILPEDKDAWNAAVEEKPGYAAQAAGRILEDLGYGVEAKKVTME</sequence>
<dbReference type="AlphaFoldDB" id="A0A511MWR9"/>
<keyword evidence="3" id="KW-1185">Reference proteome</keyword>
<protein>
    <recommendedName>
        <fullName evidence="1">DUF6848 domain-containing protein</fullName>
    </recommendedName>
</protein>
<accession>A0A511MWR9</accession>
<dbReference type="InterPro" id="IPR049294">
    <property type="entry name" value="DUF6848"/>
</dbReference>
<reference evidence="2 3" key="1">
    <citation type="submission" date="2019-07" db="EMBL/GenBank/DDBJ databases">
        <title>Whole genome shotgun sequence of Deinococcus cellulosilyticus NBRC 106333.</title>
        <authorList>
            <person name="Hosoyama A."/>
            <person name="Uohara A."/>
            <person name="Ohji S."/>
            <person name="Ichikawa N."/>
        </authorList>
    </citation>
    <scope>NUCLEOTIDE SEQUENCE [LARGE SCALE GENOMIC DNA]</scope>
    <source>
        <strain evidence="2 3">NBRC 106333</strain>
    </source>
</reference>
<gene>
    <name evidence="2" type="ORF">DC3_04660</name>
</gene>
<proteinExistence type="predicted"/>
<name>A0A511MWR9_DEIC1</name>
<evidence type="ECO:0000259" key="1">
    <source>
        <dbReference type="Pfam" id="PF20941"/>
    </source>
</evidence>
<dbReference type="EMBL" id="BJXB01000001">
    <property type="protein sequence ID" value="GEM44831.1"/>
    <property type="molecule type" value="Genomic_DNA"/>
</dbReference>
<dbReference type="Proteomes" id="UP000321306">
    <property type="component" value="Unassembled WGS sequence"/>
</dbReference>
<feature type="domain" description="DUF6848" evidence="1">
    <location>
        <begin position="7"/>
        <end position="88"/>
    </location>
</feature>
<evidence type="ECO:0000313" key="3">
    <source>
        <dbReference type="Proteomes" id="UP000321306"/>
    </source>
</evidence>
<organism evidence="2 3">
    <name type="scientific">Deinococcus cellulosilyticus (strain DSM 18568 / NBRC 106333 / KACC 11606 / 5516J-15)</name>
    <dbReference type="NCBI Taxonomy" id="1223518"/>
    <lineage>
        <taxon>Bacteria</taxon>
        <taxon>Thermotogati</taxon>
        <taxon>Deinococcota</taxon>
        <taxon>Deinococci</taxon>
        <taxon>Deinococcales</taxon>
        <taxon>Deinococcaceae</taxon>
        <taxon>Deinococcus</taxon>
    </lineage>
</organism>
<evidence type="ECO:0000313" key="2">
    <source>
        <dbReference type="EMBL" id="GEM44831.1"/>
    </source>
</evidence>
<dbReference type="Pfam" id="PF20941">
    <property type="entry name" value="DUF6848"/>
    <property type="match status" value="1"/>
</dbReference>
<dbReference type="RefSeq" id="WP_146881959.1">
    <property type="nucleotide sequence ID" value="NZ_BJXB01000001.1"/>
</dbReference>